<feature type="domain" description="Transposable element P transposase-like RNase H C-terminal" evidence="3">
    <location>
        <begin position="590"/>
        <end position="621"/>
    </location>
</feature>
<reference evidence="4" key="1">
    <citation type="submission" date="2023-03" db="EMBL/GenBank/DDBJ databases">
        <title>Chromosome-level genomes of two armyworms, Mythimna separata and Mythimna loreyi, provide insights into the biosynthesis and reception of sex pheromones.</title>
        <authorList>
            <person name="Zhao H."/>
        </authorList>
    </citation>
    <scope>NUCLEOTIDE SEQUENCE</scope>
    <source>
        <strain evidence="4">BeijingLab</strain>
        <tissue evidence="4">Pupa</tissue>
    </source>
</reference>
<comment type="caution">
    <text evidence="4">The sequence shown here is derived from an EMBL/GenBank/DDBJ whole genome shotgun (WGS) entry which is preliminary data.</text>
</comment>
<dbReference type="Pfam" id="PF21787">
    <property type="entry name" value="TNP-like_RNaseH_N"/>
    <property type="match status" value="1"/>
</dbReference>
<dbReference type="InterPro" id="IPR048367">
    <property type="entry name" value="TNP-like_RNaseH_C"/>
</dbReference>
<sequence>MPGLSVLKFHSVSGVLRPLQISEASTSKEPVTSHLESVDMQAHTQRAVEEMQIKENLDPITTHRYATVSRDYMPMHATAAVKDVQINQNLEHRKKQQQTVATRRRVKRVALSQSEHVLYKKLMLVGVKLSKCRNKVKNQAKKIKAMQNLMTNPQFLKTLDELPSTSKILTLLQFREHKKGNKGRRFTLKEKIIALSFLKQSPKGYRFLRKIFILPSRQTLLKLLNMAGINPGINKNMIQQIKTATEKMKLNDKICIVLFDEMSLKPNVTYNERKDQVCGFVTNGLETQPDYADHAQVFMVRGLLKNYKQPVAYTFSQAATKGPELAKQLKAVITELLNAGLIVVATVCDQGTNNVNCIKHLLQETRGNLLRKGEEMRENVYIINEQEIIPLYDPPHLIKCIRNNLISKDLKYKKNGEVKLAKWAHVMALHKENPGYKGIRLVPKLTDAHCDPSKIPRMKVKNATQVFSQTVASNMGYLADKGILPAEAKDTADILLFFDKLFDSMNGSFGKRKKHGKPLLGPATPTSIHHKTWKECKVMMKDMRFINNKTSNDEYVPTINNWVWTLEGFELLLKKIESKYGVTSVWLRHLNQDPIENFFGSIRSHGCRNVNPTPERFESAFTTLLVNSLSSVHAPGANCESDNCETLHEVLITSGGIKEQTNCELSNIPDITFTPLEEKNDPRVIGGLQYVSGYFVKSAKKKIFKGCVECKNNLISDNQHEYLKYREYANKKWLCSPSDSLLNCISNLQDINYLILKENLYKQNLRELIKTMIFIAVDFSFVKCRIHKEKLTDFLIKISCRFFIYNYCKEINNILINKRECDDDTDSYKVKAKKLSKKCFKRKK</sequence>
<keyword evidence="5" id="KW-1185">Reference proteome</keyword>
<gene>
    <name evidence="4" type="ORF">PYW07_006252</name>
</gene>
<dbReference type="Pfam" id="PF21789">
    <property type="entry name" value="TNP-like_RNaseH_C"/>
    <property type="match status" value="1"/>
</dbReference>
<evidence type="ECO:0000313" key="5">
    <source>
        <dbReference type="Proteomes" id="UP001231518"/>
    </source>
</evidence>
<dbReference type="EMBL" id="JARGEI010000007">
    <property type="protein sequence ID" value="KAJ8728556.1"/>
    <property type="molecule type" value="Genomic_DNA"/>
</dbReference>
<evidence type="ECO:0008006" key="6">
    <source>
        <dbReference type="Google" id="ProtNLM"/>
    </source>
</evidence>
<dbReference type="AlphaFoldDB" id="A0AAD8DXA3"/>
<feature type="domain" description="Transposable element P transposase-like GTP-binding insertion" evidence="2">
    <location>
        <begin position="396"/>
        <end position="510"/>
    </location>
</feature>
<accession>A0AAD8DXA3</accession>
<proteinExistence type="predicted"/>
<evidence type="ECO:0000313" key="4">
    <source>
        <dbReference type="EMBL" id="KAJ8728556.1"/>
    </source>
</evidence>
<evidence type="ECO:0000259" key="3">
    <source>
        <dbReference type="Pfam" id="PF21789"/>
    </source>
</evidence>
<dbReference type="InterPro" id="IPR048366">
    <property type="entry name" value="TNP-like_GBD"/>
</dbReference>
<organism evidence="4 5">
    <name type="scientific">Mythimna separata</name>
    <name type="common">Oriental armyworm</name>
    <name type="synonym">Pseudaletia separata</name>
    <dbReference type="NCBI Taxonomy" id="271217"/>
    <lineage>
        <taxon>Eukaryota</taxon>
        <taxon>Metazoa</taxon>
        <taxon>Ecdysozoa</taxon>
        <taxon>Arthropoda</taxon>
        <taxon>Hexapoda</taxon>
        <taxon>Insecta</taxon>
        <taxon>Pterygota</taxon>
        <taxon>Neoptera</taxon>
        <taxon>Endopterygota</taxon>
        <taxon>Lepidoptera</taxon>
        <taxon>Glossata</taxon>
        <taxon>Ditrysia</taxon>
        <taxon>Noctuoidea</taxon>
        <taxon>Noctuidae</taxon>
        <taxon>Noctuinae</taxon>
        <taxon>Hadenini</taxon>
        <taxon>Mythimna</taxon>
    </lineage>
</organism>
<feature type="domain" description="Transposable element P transposase-like RNase H" evidence="1">
    <location>
        <begin position="230"/>
        <end position="361"/>
    </location>
</feature>
<evidence type="ECO:0000259" key="1">
    <source>
        <dbReference type="Pfam" id="PF21787"/>
    </source>
</evidence>
<dbReference type="InterPro" id="IPR048365">
    <property type="entry name" value="TNP-like_RNaseH_N"/>
</dbReference>
<protein>
    <recommendedName>
        <fullName evidence="6">Transposable element P transposase</fullName>
    </recommendedName>
</protein>
<name>A0AAD8DXA3_MYTSE</name>
<dbReference type="Pfam" id="PF21788">
    <property type="entry name" value="TNP-like_GBD"/>
    <property type="match status" value="1"/>
</dbReference>
<evidence type="ECO:0000259" key="2">
    <source>
        <dbReference type="Pfam" id="PF21788"/>
    </source>
</evidence>
<dbReference type="Proteomes" id="UP001231518">
    <property type="component" value="Chromosome 19"/>
</dbReference>